<gene>
    <name evidence="3" type="ORF">NEMVEDRAFT_v1g46792</name>
</gene>
<feature type="disulfide bond" evidence="2">
    <location>
        <begin position="45"/>
        <end position="63"/>
    </location>
</feature>
<evidence type="ECO:0000313" key="3">
    <source>
        <dbReference type="EMBL" id="EDO34887.1"/>
    </source>
</evidence>
<dbReference type="HOGENOM" id="CLU_085098_3_3_1"/>
<name>A7SN16_NEMVE</name>
<dbReference type="STRING" id="45351.A7SN16"/>
<dbReference type="InterPro" id="IPR036055">
    <property type="entry name" value="LDL_receptor-like_sf"/>
</dbReference>
<feature type="disulfide bond" evidence="2">
    <location>
        <begin position="2"/>
        <end position="14"/>
    </location>
</feature>
<protein>
    <submittedName>
        <fullName evidence="3">Uncharacterized protein</fullName>
    </submittedName>
</protein>
<keyword evidence="4" id="KW-1185">Reference proteome</keyword>
<accession>A7SN16</accession>
<organism evidence="3 4">
    <name type="scientific">Nematostella vectensis</name>
    <name type="common">Starlet sea anemone</name>
    <dbReference type="NCBI Taxonomy" id="45351"/>
    <lineage>
        <taxon>Eukaryota</taxon>
        <taxon>Metazoa</taxon>
        <taxon>Cnidaria</taxon>
        <taxon>Anthozoa</taxon>
        <taxon>Hexacorallia</taxon>
        <taxon>Actiniaria</taxon>
        <taxon>Edwardsiidae</taxon>
        <taxon>Nematostella</taxon>
    </lineage>
</organism>
<dbReference type="Pfam" id="PF00057">
    <property type="entry name" value="Ldl_recept_a"/>
    <property type="match status" value="2"/>
</dbReference>
<feature type="disulfide bond" evidence="2">
    <location>
        <begin position="57"/>
        <end position="72"/>
    </location>
</feature>
<sequence>KCASYEFQCASGHCISGSSRCDSDYNCMDRSDEDGCKCFTNELTCSSGRCIPSINLCDGVKDCEHGLDELRCGELI</sequence>
<evidence type="ECO:0000313" key="4">
    <source>
        <dbReference type="Proteomes" id="UP000001593"/>
    </source>
</evidence>
<reference evidence="3 4" key="1">
    <citation type="journal article" date="2007" name="Science">
        <title>Sea anemone genome reveals ancestral eumetazoan gene repertoire and genomic organization.</title>
        <authorList>
            <person name="Putnam N.H."/>
            <person name="Srivastava M."/>
            <person name="Hellsten U."/>
            <person name="Dirks B."/>
            <person name="Chapman J."/>
            <person name="Salamov A."/>
            <person name="Terry A."/>
            <person name="Shapiro H."/>
            <person name="Lindquist E."/>
            <person name="Kapitonov V.V."/>
            <person name="Jurka J."/>
            <person name="Genikhovich G."/>
            <person name="Grigoriev I.V."/>
            <person name="Lucas S.M."/>
            <person name="Steele R.E."/>
            <person name="Finnerty J.R."/>
            <person name="Technau U."/>
            <person name="Martindale M.Q."/>
            <person name="Rokhsar D.S."/>
        </authorList>
    </citation>
    <scope>NUCLEOTIDE SEQUENCE [LARGE SCALE GENOMIC DNA]</scope>
    <source>
        <strain evidence="4">CH2 X CH6</strain>
    </source>
</reference>
<dbReference type="Gene3D" id="4.10.400.10">
    <property type="entry name" value="Low-density Lipoprotein Receptor"/>
    <property type="match status" value="2"/>
</dbReference>
<dbReference type="SMART" id="SM00192">
    <property type="entry name" value="LDLa"/>
    <property type="match status" value="2"/>
</dbReference>
<proteinExistence type="predicted"/>
<dbReference type="PROSITE" id="PS50068">
    <property type="entry name" value="LDLRA_2"/>
    <property type="match status" value="2"/>
</dbReference>
<feature type="disulfide bond" evidence="2">
    <location>
        <begin position="21"/>
        <end position="36"/>
    </location>
</feature>
<keyword evidence="1 2" id="KW-1015">Disulfide bond</keyword>
<dbReference type="InterPro" id="IPR002172">
    <property type="entry name" value="LDrepeatLR_classA_rpt"/>
</dbReference>
<dbReference type="eggNOG" id="KOG3577">
    <property type="taxonomic scope" value="Eukaryota"/>
</dbReference>
<feature type="non-terminal residue" evidence="3">
    <location>
        <position position="76"/>
    </location>
</feature>
<dbReference type="PANTHER" id="PTHR22722:SF14">
    <property type="entry name" value="MEGALIN, ISOFORM A"/>
    <property type="match status" value="1"/>
</dbReference>
<evidence type="ECO:0000256" key="2">
    <source>
        <dbReference type="PROSITE-ProRule" id="PRU00124"/>
    </source>
</evidence>
<dbReference type="InterPro" id="IPR051221">
    <property type="entry name" value="LDLR-related"/>
</dbReference>
<dbReference type="SUPFAM" id="SSF57424">
    <property type="entry name" value="LDL receptor-like module"/>
    <property type="match status" value="2"/>
</dbReference>
<dbReference type="AlphaFoldDB" id="A7SN16"/>
<feature type="disulfide bond" evidence="2">
    <location>
        <begin position="9"/>
        <end position="27"/>
    </location>
</feature>
<dbReference type="Proteomes" id="UP000001593">
    <property type="component" value="Unassembled WGS sequence"/>
</dbReference>
<feature type="disulfide bond" evidence="2">
    <location>
        <begin position="38"/>
        <end position="50"/>
    </location>
</feature>
<dbReference type="OMA" id="CSHNFSH"/>
<dbReference type="PRINTS" id="PR00261">
    <property type="entry name" value="LDLRECEPTOR"/>
</dbReference>
<evidence type="ECO:0000256" key="1">
    <source>
        <dbReference type="ARBA" id="ARBA00023157"/>
    </source>
</evidence>
<dbReference type="InParanoid" id="A7SN16"/>
<dbReference type="PANTHER" id="PTHR22722">
    <property type="entry name" value="LOW-DENSITY LIPOPROTEIN RECEPTOR-RELATED PROTEIN 2-RELATED"/>
    <property type="match status" value="1"/>
</dbReference>
<feature type="non-terminal residue" evidence="3">
    <location>
        <position position="1"/>
    </location>
</feature>
<dbReference type="CDD" id="cd00112">
    <property type="entry name" value="LDLa"/>
    <property type="match status" value="2"/>
</dbReference>
<dbReference type="EMBL" id="DS469716">
    <property type="protein sequence ID" value="EDO34887.1"/>
    <property type="molecule type" value="Genomic_DNA"/>
</dbReference>